<name>A0A133ZS53_9BACL</name>
<evidence type="ECO:0000313" key="2">
    <source>
        <dbReference type="Proteomes" id="UP000070355"/>
    </source>
</evidence>
<evidence type="ECO:0000313" key="1">
    <source>
        <dbReference type="EMBL" id="KXB58253.1"/>
    </source>
</evidence>
<protein>
    <submittedName>
        <fullName evidence="1">Uncharacterized protein</fullName>
    </submittedName>
</protein>
<comment type="caution">
    <text evidence="1">The sequence shown here is derived from an EMBL/GenBank/DDBJ whole genome shotgun (WGS) entry which is preliminary data.</text>
</comment>
<dbReference type="Proteomes" id="UP000070355">
    <property type="component" value="Unassembled WGS sequence"/>
</dbReference>
<dbReference type="AlphaFoldDB" id="A0A133ZS53"/>
<organism evidence="1 2">
    <name type="scientific">Gemella haemolysans</name>
    <dbReference type="NCBI Taxonomy" id="1379"/>
    <lineage>
        <taxon>Bacteria</taxon>
        <taxon>Bacillati</taxon>
        <taxon>Bacillota</taxon>
        <taxon>Bacilli</taxon>
        <taxon>Bacillales</taxon>
        <taxon>Gemellaceae</taxon>
        <taxon>Gemella</taxon>
    </lineage>
</organism>
<reference evidence="2" key="1">
    <citation type="submission" date="2016-01" db="EMBL/GenBank/DDBJ databases">
        <authorList>
            <person name="Mitreva M."/>
            <person name="Pepin K.H."/>
            <person name="Mihindukulasuriya K.A."/>
            <person name="Fulton R."/>
            <person name="Fronick C."/>
            <person name="O'Laughlin M."/>
            <person name="Miner T."/>
            <person name="Herter B."/>
            <person name="Rosa B.A."/>
            <person name="Cordes M."/>
            <person name="Tomlinson C."/>
            <person name="Wollam A."/>
            <person name="Palsikar V.B."/>
            <person name="Mardis E.R."/>
            <person name="Wilson R.K."/>
        </authorList>
    </citation>
    <scope>NUCLEOTIDE SEQUENCE [LARGE SCALE GENOMIC DNA]</scope>
    <source>
        <strain evidence="2">DNF01167</strain>
    </source>
</reference>
<dbReference type="PATRIC" id="fig|1379.3.peg.1477"/>
<dbReference type="EMBL" id="LSDC01000101">
    <property type="protein sequence ID" value="KXB58253.1"/>
    <property type="molecule type" value="Genomic_DNA"/>
</dbReference>
<sequence>MGIDWEEILGAEGDQIQAAFDEAVAKAEGNYKNNYSYEYYRNPMEIEENNKREYFLEILQTLKVTNEKLDFVKNIDISEMKWYTKARLIEQIWKKTDEYEYILDYYEGKAIHYSIVELYCTQTNYGFFDFWKMIREKIYNNWIPDELDHESLDSAFETLYTNINQSVEEYSKVKNDFFNKHHMNMRNINVADYISYINKYMDSKVTEDYIVAVFCLHILALD</sequence>
<accession>A0A133ZS53</accession>
<proteinExistence type="predicted"/>
<dbReference type="RefSeq" id="WP_060914569.1">
    <property type="nucleotide sequence ID" value="NZ_KQ959982.1"/>
</dbReference>
<gene>
    <name evidence="1" type="ORF">HMPREF3186_01491</name>
</gene>